<dbReference type="PANTHER" id="PTHR43794:SF11">
    <property type="entry name" value="AMIDOHYDROLASE-RELATED DOMAIN-CONTAINING PROTEIN"/>
    <property type="match status" value="1"/>
</dbReference>
<name>A0ABV3X273_9FIRM</name>
<dbReference type="EC" id="3.5.4.31" evidence="4"/>
<comment type="caution">
    <text evidence="6">The sequence shown here is derived from an EMBL/GenBank/DDBJ whole genome shotgun (WGS) entry which is preliminary data.</text>
</comment>
<dbReference type="SUPFAM" id="SSF51556">
    <property type="entry name" value="Metallo-dependent hydrolases"/>
    <property type="match status" value="1"/>
</dbReference>
<dbReference type="HAMAP" id="MF_01281">
    <property type="entry name" value="MTA_SAH_deamin"/>
    <property type="match status" value="1"/>
</dbReference>
<dbReference type="Pfam" id="PF01979">
    <property type="entry name" value="Amidohydro_1"/>
    <property type="match status" value="1"/>
</dbReference>
<comment type="function">
    <text evidence="4">Catalyzes the deamination of 5-methylthioadenosine and S-adenosyl-L-homocysteine into 5-methylthioinosine and S-inosyl-L-homocysteine, respectively. Is also able to deaminate adenosine.</text>
</comment>
<comment type="caution">
    <text evidence="4">Lacks conserved residue(s) required for the propagation of feature annotation.</text>
</comment>
<dbReference type="Proteomes" id="UP001559623">
    <property type="component" value="Unassembled WGS sequence"/>
</dbReference>
<dbReference type="RefSeq" id="WP_368846016.1">
    <property type="nucleotide sequence ID" value="NZ_CP194411.1"/>
</dbReference>
<comment type="similarity">
    <text evidence="4">Belongs to the metallo-dependent hydrolases superfamily. MTA/SAH deaminase family.</text>
</comment>
<dbReference type="SUPFAM" id="SSF51338">
    <property type="entry name" value="Composite domain of metallo-dependent hydrolases"/>
    <property type="match status" value="1"/>
</dbReference>
<evidence type="ECO:0000256" key="1">
    <source>
        <dbReference type="ARBA" id="ARBA00022723"/>
    </source>
</evidence>
<dbReference type="PANTHER" id="PTHR43794">
    <property type="entry name" value="AMINOHYDROLASE SSNA-RELATED"/>
    <property type="match status" value="1"/>
</dbReference>
<feature type="binding site" evidence="4">
    <location>
        <position position="180"/>
    </location>
    <ligand>
        <name>substrate</name>
    </ligand>
</feature>
<keyword evidence="1 4" id="KW-0479">Metal-binding</keyword>
<reference evidence="6 7" key="1">
    <citation type="submission" date="2023-04" db="EMBL/GenBank/DDBJ databases">
        <title>Genome Sequence of Selenomonas sputigena ATCC 33150.</title>
        <authorList>
            <person name="Miller D.P."/>
            <person name="Anvari S."/>
            <person name="Polson S.W."/>
            <person name="Macdonald M."/>
            <person name="Mcdowell J.V."/>
        </authorList>
    </citation>
    <scope>NUCLEOTIDE SEQUENCE [LARGE SCALE GENOMIC DNA]</scope>
    <source>
        <strain evidence="6 7">ATCC 33150</strain>
    </source>
</reference>
<organism evidence="6 7">
    <name type="scientific">Selenomonas sputigena</name>
    <dbReference type="NCBI Taxonomy" id="69823"/>
    <lineage>
        <taxon>Bacteria</taxon>
        <taxon>Bacillati</taxon>
        <taxon>Bacillota</taxon>
        <taxon>Negativicutes</taxon>
        <taxon>Selenomonadales</taxon>
        <taxon>Selenomonadaceae</taxon>
        <taxon>Selenomonas</taxon>
    </lineage>
</organism>
<dbReference type="InterPro" id="IPR006680">
    <property type="entry name" value="Amidohydro-rel"/>
</dbReference>
<feature type="domain" description="Amidohydrolase-related" evidence="5">
    <location>
        <begin position="52"/>
        <end position="397"/>
    </location>
</feature>
<dbReference type="EMBL" id="JARVLH010000001">
    <property type="protein sequence ID" value="MEX5284296.1"/>
    <property type="molecule type" value="Genomic_DNA"/>
</dbReference>
<keyword evidence="7" id="KW-1185">Reference proteome</keyword>
<evidence type="ECO:0000259" key="5">
    <source>
        <dbReference type="Pfam" id="PF01979"/>
    </source>
</evidence>
<feature type="binding site" evidence="4">
    <location>
        <position position="89"/>
    </location>
    <ligand>
        <name>substrate</name>
    </ligand>
</feature>
<dbReference type="InterPro" id="IPR050287">
    <property type="entry name" value="MTA/SAH_deaminase"/>
</dbReference>
<evidence type="ECO:0000313" key="6">
    <source>
        <dbReference type="EMBL" id="MEX5284296.1"/>
    </source>
</evidence>
<comment type="catalytic activity">
    <reaction evidence="4">
        <text>S-adenosyl-L-homocysteine + H2O + H(+) = S-inosyl-L-homocysteine + NH4(+)</text>
        <dbReference type="Rhea" id="RHEA:20716"/>
        <dbReference type="ChEBI" id="CHEBI:15377"/>
        <dbReference type="ChEBI" id="CHEBI:15378"/>
        <dbReference type="ChEBI" id="CHEBI:28938"/>
        <dbReference type="ChEBI" id="CHEBI:57856"/>
        <dbReference type="ChEBI" id="CHEBI:57985"/>
        <dbReference type="EC" id="3.5.4.28"/>
    </reaction>
</comment>
<proteinExistence type="inferred from homology"/>
<feature type="binding site" evidence="4">
    <location>
        <position position="210"/>
    </location>
    <ligand>
        <name>substrate</name>
    </ligand>
</feature>
<feature type="binding site" evidence="4">
    <location>
        <position position="60"/>
    </location>
    <ligand>
        <name>Zn(2+)</name>
        <dbReference type="ChEBI" id="CHEBI:29105"/>
    </ligand>
</feature>
<protein>
    <recommendedName>
        <fullName evidence="4">5-methylthioadenosine/S-adenosylhomocysteine deaminase</fullName>
        <shortName evidence="4">MTA/SAH deaminase</shortName>
        <ecNumber evidence="4">3.5.4.28</ecNumber>
        <ecNumber evidence="4">3.5.4.31</ecNumber>
    </recommendedName>
</protein>
<evidence type="ECO:0000256" key="4">
    <source>
        <dbReference type="HAMAP-Rule" id="MF_01281"/>
    </source>
</evidence>
<evidence type="ECO:0000313" key="7">
    <source>
        <dbReference type="Proteomes" id="UP001559623"/>
    </source>
</evidence>
<dbReference type="InterPro" id="IPR011059">
    <property type="entry name" value="Metal-dep_hydrolase_composite"/>
</dbReference>
<evidence type="ECO:0000256" key="2">
    <source>
        <dbReference type="ARBA" id="ARBA00022801"/>
    </source>
</evidence>
<keyword evidence="2 4" id="KW-0378">Hydrolase</keyword>
<gene>
    <name evidence="4" type="primary">mtaD</name>
    <name evidence="6" type="ORF">QCO44_01380</name>
</gene>
<accession>A0ABV3X273</accession>
<dbReference type="Gene3D" id="3.20.20.140">
    <property type="entry name" value="Metal-dependent hydrolases"/>
    <property type="match status" value="1"/>
</dbReference>
<dbReference type="EC" id="3.5.4.28" evidence="4"/>
<evidence type="ECO:0000256" key="3">
    <source>
        <dbReference type="ARBA" id="ARBA00022833"/>
    </source>
</evidence>
<comment type="catalytic activity">
    <reaction evidence="4">
        <text>S-methyl-5'-thioadenosine + H2O + H(+) = S-methyl-5'-thioinosine + NH4(+)</text>
        <dbReference type="Rhea" id="RHEA:25025"/>
        <dbReference type="ChEBI" id="CHEBI:15377"/>
        <dbReference type="ChEBI" id="CHEBI:15378"/>
        <dbReference type="ChEBI" id="CHEBI:17509"/>
        <dbReference type="ChEBI" id="CHEBI:28938"/>
        <dbReference type="ChEBI" id="CHEBI:48595"/>
        <dbReference type="EC" id="3.5.4.31"/>
    </reaction>
</comment>
<dbReference type="InterPro" id="IPR032466">
    <property type="entry name" value="Metal_Hydrolase"/>
</dbReference>
<feature type="binding site" evidence="4">
    <location>
        <position position="295"/>
    </location>
    <ligand>
        <name>Zn(2+)</name>
        <dbReference type="ChEBI" id="CHEBI:29105"/>
    </ligand>
</feature>
<dbReference type="CDD" id="cd01298">
    <property type="entry name" value="ATZ_TRZ_like"/>
    <property type="match status" value="1"/>
</dbReference>
<sequence length="426" mass="46672">MKILVSNALILQADGTVLEGNIAIEGNKIAAIGEIPALWQPERTIDAKDKLAIPGFVNAHTHASMTLLRSYADDMKLMDWLQQKIWPIEAKMRSEDIYWGAMLAAAEMIQGGTTTFADMYGPDMEKVAEVAEKAGLRAVLSRGLIGVVPDADEKLKENVTLFKNWHKKADGRITVMFGPHALYTCPPDYLRKVAEAAQSLGAEIHIHMSETKGEVEDCFKQYGKRPFAHVASTGLFDNGTLAAHCVHLDDEDISIIKNYGIRVAHNPGSNMKLASGIAPVPRLLAEGICVALGTDGTSSNNNLDMLEEVNLAAMLHKVASYDPEAVPAREALRMGTEYGAKAVGFSDVGLLKEGYKADIVLFDMNSPAWVPRYDPVSLLVYSANAASVDTVIVDGRILMEKRELLTLDEERIMFETKRHVEHLLAD</sequence>
<comment type="cofactor">
    <cofactor evidence="4">
        <name>Zn(2+)</name>
        <dbReference type="ChEBI" id="CHEBI:29105"/>
    </cofactor>
    <text evidence="4">Binds 1 zinc ion per subunit.</text>
</comment>
<feature type="binding site" evidence="4">
    <location>
        <position position="142"/>
    </location>
    <ligand>
        <name>substrate</name>
    </ligand>
</feature>
<dbReference type="InterPro" id="IPR023512">
    <property type="entry name" value="Deaminase_MtaD/DadD"/>
</dbReference>
<dbReference type="Gene3D" id="2.30.40.10">
    <property type="entry name" value="Urease, subunit C, domain 1"/>
    <property type="match status" value="1"/>
</dbReference>
<feature type="binding site" evidence="4">
    <location>
        <position position="207"/>
    </location>
    <ligand>
        <name>Zn(2+)</name>
        <dbReference type="ChEBI" id="CHEBI:29105"/>
    </ligand>
</feature>
<feature type="binding site" evidence="4">
    <location>
        <position position="295"/>
    </location>
    <ligand>
        <name>substrate</name>
    </ligand>
</feature>
<keyword evidence="3 4" id="KW-0862">Zinc</keyword>
<feature type="binding site" evidence="4">
    <location>
        <position position="62"/>
    </location>
    <ligand>
        <name>Zn(2+)</name>
        <dbReference type="ChEBI" id="CHEBI:29105"/>
    </ligand>
</feature>